<dbReference type="GO" id="GO:0006508">
    <property type="term" value="P:proteolysis"/>
    <property type="evidence" value="ECO:0007669"/>
    <property type="project" value="UniProtKB-KW"/>
</dbReference>
<evidence type="ECO:0000259" key="4">
    <source>
        <dbReference type="Pfam" id="PF04586"/>
    </source>
</evidence>
<organism evidence="5 6">
    <name type="scientific">Sporosarcina psychrophila</name>
    <name type="common">Bacillus psychrophilus</name>
    <dbReference type="NCBI Taxonomy" id="1476"/>
    <lineage>
        <taxon>Bacteria</taxon>
        <taxon>Bacillati</taxon>
        <taxon>Bacillota</taxon>
        <taxon>Bacilli</taxon>
        <taxon>Bacillales</taxon>
        <taxon>Caryophanaceae</taxon>
        <taxon>Sporosarcina</taxon>
    </lineage>
</organism>
<keyword evidence="3" id="KW-0378">Hydrolase</keyword>
<protein>
    <submittedName>
        <fullName evidence="5">HK97 family phage prohead protease</fullName>
    </submittedName>
</protein>
<gene>
    <name evidence="5" type="ORF">K8V56_07175</name>
</gene>
<reference evidence="5" key="1">
    <citation type="journal article" date="2021" name="PeerJ">
        <title>Extensive microbial diversity within the chicken gut microbiome revealed by metagenomics and culture.</title>
        <authorList>
            <person name="Gilroy R."/>
            <person name="Ravi A."/>
            <person name="Getino M."/>
            <person name="Pursley I."/>
            <person name="Horton D.L."/>
            <person name="Alikhan N.F."/>
            <person name="Baker D."/>
            <person name="Gharbi K."/>
            <person name="Hall N."/>
            <person name="Watson M."/>
            <person name="Adriaenssens E.M."/>
            <person name="Foster-Nyarko E."/>
            <person name="Jarju S."/>
            <person name="Secka A."/>
            <person name="Antonio M."/>
            <person name="Oren A."/>
            <person name="Chaudhuri R.R."/>
            <person name="La Ragione R."/>
            <person name="Hildebrand F."/>
            <person name="Pallen M.J."/>
        </authorList>
    </citation>
    <scope>NUCLEOTIDE SEQUENCE</scope>
    <source>
        <strain evidence="5">CHK171-7178</strain>
    </source>
</reference>
<evidence type="ECO:0000256" key="2">
    <source>
        <dbReference type="ARBA" id="ARBA00022670"/>
    </source>
</evidence>
<proteinExistence type="predicted"/>
<keyword evidence="2 5" id="KW-0645">Protease</keyword>
<evidence type="ECO:0000313" key="6">
    <source>
        <dbReference type="Proteomes" id="UP000698173"/>
    </source>
</evidence>
<dbReference type="GO" id="GO:0008233">
    <property type="term" value="F:peptidase activity"/>
    <property type="evidence" value="ECO:0007669"/>
    <property type="project" value="UniProtKB-KW"/>
</dbReference>
<evidence type="ECO:0000313" key="5">
    <source>
        <dbReference type="EMBL" id="HJF31546.1"/>
    </source>
</evidence>
<evidence type="ECO:0000256" key="3">
    <source>
        <dbReference type="ARBA" id="ARBA00022801"/>
    </source>
</evidence>
<feature type="domain" description="Prohead serine protease" evidence="4">
    <location>
        <begin position="25"/>
        <end position="166"/>
    </location>
</feature>
<sequence length="197" mass="22941">MPIVKTREYRNLQTLEPNMKEKRIDSEYYVEGFATTFDPYELFEVDGVSYYEQIERNAFIGADMSDVIMQYDHTGRVMARQSNGSLIIEPNDEGLFMCADLSKSDASRSLYEDISQGLVTKMSWAFTVADEEYNRDTRTRLIKRVKKVYDVSAVSIPANDDTLISARSFFDGVIEEEKQELLERRRQLLRIKLKLEE</sequence>
<keyword evidence="1" id="KW-1188">Viral release from host cell</keyword>
<dbReference type="InterPro" id="IPR054613">
    <property type="entry name" value="Peptidase_S78_dom"/>
</dbReference>
<reference evidence="5" key="2">
    <citation type="submission" date="2021-09" db="EMBL/GenBank/DDBJ databases">
        <authorList>
            <person name="Gilroy R."/>
        </authorList>
    </citation>
    <scope>NUCLEOTIDE SEQUENCE</scope>
    <source>
        <strain evidence="5">CHK171-7178</strain>
    </source>
</reference>
<dbReference type="EMBL" id="DYWT01000117">
    <property type="protein sequence ID" value="HJF31546.1"/>
    <property type="molecule type" value="Genomic_DNA"/>
</dbReference>
<dbReference type="Proteomes" id="UP000698173">
    <property type="component" value="Unassembled WGS sequence"/>
</dbReference>
<comment type="caution">
    <text evidence="5">The sequence shown here is derived from an EMBL/GenBank/DDBJ whole genome shotgun (WGS) entry which is preliminary data.</text>
</comment>
<dbReference type="AlphaFoldDB" id="A0A921G0L0"/>
<accession>A0A921G0L0</accession>
<dbReference type="Pfam" id="PF04586">
    <property type="entry name" value="Peptidase_S78"/>
    <property type="match status" value="1"/>
</dbReference>
<name>A0A921G0L0_SPOPS</name>
<evidence type="ECO:0000256" key="1">
    <source>
        <dbReference type="ARBA" id="ARBA00022612"/>
    </source>
</evidence>